<feature type="transmembrane region" description="Helical" evidence="5">
    <location>
        <begin position="99"/>
        <end position="119"/>
    </location>
</feature>
<accession>A0A6G8QAG9</accession>
<name>A0A6G8QAG9_9ACTN</name>
<dbReference type="Pfam" id="PF07730">
    <property type="entry name" value="HisKA_3"/>
    <property type="match status" value="1"/>
</dbReference>
<evidence type="ECO:0000259" key="7">
    <source>
        <dbReference type="Pfam" id="PF07730"/>
    </source>
</evidence>
<dbReference type="KEGG" id="rub:GBA63_12170"/>
<dbReference type="InterPro" id="IPR050482">
    <property type="entry name" value="Sensor_HK_TwoCompSys"/>
</dbReference>
<protein>
    <submittedName>
        <fullName evidence="8">Sensor histidine kinase</fullName>
    </submittedName>
</protein>
<dbReference type="CDD" id="cd16917">
    <property type="entry name" value="HATPase_UhpB-NarQ-NarX-like"/>
    <property type="match status" value="1"/>
</dbReference>
<keyword evidence="5" id="KW-1133">Transmembrane helix</keyword>
<dbReference type="SUPFAM" id="SSF55874">
    <property type="entry name" value="ATPase domain of HSP90 chaperone/DNA topoisomerase II/histidine kinase"/>
    <property type="match status" value="1"/>
</dbReference>
<dbReference type="Gene3D" id="1.20.5.1930">
    <property type="match status" value="1"/>
</dbReference>
<feature type="domain" description="Signal transduction histidine kinase subgroup 3 dimerisation and phosphoacceptor" evidence="7">
    <location>
        <begin position="202"/>
        <end position="269"/>
    </location>
</feature>
<keyword evidence="2 8" id="KW-0418">Kinase</keyword>
<reference evidence="8 9" key="1">
    <citation type="submission" date="2019-10" db="EMBL/GenBank/DDBJ databases">
        <title>Rubrobacter sp nov SCSIO 52090 isolated from a deep-sea sediment in the South China Sea.</title>
        <authorList>
            <person name="Chen R.W."/>
        </authorList>
    </citation>
    <scope>NUCLEOTIDE SEQUENCE [LARGE SCALE GENOMIC DNA]</scope>
    <source>
        <strain evidence="8 9">SCSIO 52909</strain>
    </source>
</reference>
<evidence type="ECO:0000313" key="8">
    <source>
        <dbReference type="EMBL" id="QIN83307.1"/>
    </source>
</evidence>
<feature type="transmembrane region" description="Helical" evidence="5">
    <location>
        <begin position="140"/>
        <end position="162"/>
    </location>
</feature>
<feature type="region of interest" description="Disordered" evidence="4">
    <location>
        <begin position="398"/>
        <end position="417"/>
    </location>
</feature>
<keyword evidence="3" id="KW-0902">Two-component regulatory system</keyword>
<dbReference type="GO" id="GO:0046983">
    <property type="term" value="F:protein dimerization activity"/>
    <property type="evidence" value="ECO:0007669"/>
    <property type="project" value="InterPro"/>
</dbReference>
<dbReference type="InterPro" id="IPR011712">
    <property type="entry name" value="Sig_transdc_His_kin_sub3_dim/P"/>
</dbReference>
<dbReference type="EMBL" id="CP045119">
    <property type="protein sequence ID" value="QIN83307.1"/>
    <property type="molecule type" value="Genomic_DNA"/>
</dbReference>
<dbReference type="GO" id="GO:0016020">
    <property type="term" value="C:membrane"/>
    <property type="evidence" value="ECO:0007669"/>
    <property type="project" value="InterPro"/>
</dbReference>
<keyword evidence="1" id="KW-0808">Transferase</keyword>
<dbReference type="AlphaFoldDB" id="A0A6G8QAG9"/>
<dbReference type="PANTHER" id="PTHR24421">
    <property type="entry name" value="NITRATE/NITRITE SENSOR PROTEIN NARX-RELATED"/>
    <property type="match status" value="1"/>
</dbReference>
<feature type="domain" description="Histidine kinase/HSP90-like ATPase" evidence="6">
    <location>
        <begin position="306"/>
        <end position="394"/>
    </location>
</feature>
<organism evidence="8 9">
    <name type="scientific">Rubrobacter tropicus</name>
    <dbReference type="NCBI Taxonomy" id="2653851"/>
    <lineage>
        <taxon>Bacteria</taxon>
        <taxon>Bacillati</taxon>
        <taxon>Actinomycetota</taxon>
        <taxon>Rubrobacteria</taxon>
        <taxon>Rubrobacterales</taxon>
        <taxon>Rubrobacteraceae</taxon>
        <taxon>Rubrobacter</taxon>
    </lineage>
</organism>
<keyword evidence="5" id="KW-0472">Membrane</keyword>
<gene>
    <name evidence="8" type="ORF">GBA63_12170</name>
</gene>
<sequence>MDPRPPLRERRIIVSILDAIKKKPRGLPVIPWLVVPLLGLFILVYPIRVLFASDLSTARSAFALGGAALFAGVFLWLMLTRKPLQLVTAEPSEVLKVRVAIAFLAVLAGALGFGVGPEWRMLFFYHINAAAGIMLPKRDAYVTIAAIAILTLVAGASTGFWWLAAPAIAIGLWSTTFVGQVAAVAQLKAAREELARLAVSEERLRFARDLHDLLGHSLSLITLKSELAERLLPETPENRKAIEEVRGLQGVARGALKEVREAVSGYRRPSLDEELAGACAMLEAAGISCRARKEVESLPGNTEGILTWVVREGATNVVRHSRAKRCDIRLTRTGGRVRAEVRDDGSGLRERRADDGVGGSGLAGLAERVRASGGQFEAGPLPGGGFGLRVMLPLGEDDSAGTAGWARSGVGASEGAE</sequence>
<dbReference type="Gene3D" id="3.30.565.10">
    <property type="entry name" value="Histidine kinase-like ATPase, C-terminal domain"/>
    <property type="match status" value="1"/>
</dbReference>
<evidence type="ECO:0000256" key="2">
    <source>
        <dbReference type="ARBA" id="ARBA00022777"/>
    </source>
</evidence>
<dbReference type="InterPro" id="IPR036890">
    <property type="entry name" value="HATPase_C_sf"/>
</dbReference>
<feature type="transmembrane region" description="Helical" evidence="5">
    <location>
        <begin position="29"/>
        <end position="49"/>
    </location>
</feature>
<evidence type="ECO:0000256" key="3">
    <source>
        <dbReference type="ARBA" id="ARBA00023012"/>
    </source>
</evidence>
<keyword evidence="9" id="KW-1185">Reference proteome</keyword>
<evidence type="ECO:0000313" key="9">
    <source>
        <dbReference type="Proteomes" id="UP000501452"/>
    </source>
</evidence>
<dbReference type="GO" id="GO:0000155">
    <property type="term" value="F:phosphorelay sensor kinase activity"/>
    <property type="evidence" value="ECO:0007669"/>
    <property type="project" value="InterPro"/>
</dbReference>
<dbReference type="InterPro" id="IPR003594">
    <property type="entry name" value="HATPase_dom"/>
</dbReference>
<dbReference type="Proteomes" id="UP000501452">
    <property type="component" value="Chromosome"/>
</dbReference>
<dbReference type="Pfam" id="PF02518">
    <property type="entry name" value="HATPase_c"/>
    <property type="match status" value="1"/>
</dbReference>
<feature type="transmembrane region" description="Helical" evidence="5">
    <location>
        <begin position="61"/>
        <end position="79"/>
    </location>
</feature>
<evidence type="ECO:0000256" key="1">
    <source>
        <dbReference type="ARBA" id="ARBA00022679"/>
    </source>
</evidence>
<evidence type="ECO:0000259" key="6">
    <source>
        <dbReference type="Pfam" id="PF02518"/>
    </source>
</evidence>
<evidence type="ECO:0000256" key="4">
    <source>
        <dbReference type="SAM" id="MobiDB-lite"/>
    </source>
</evidence>
<proteinExistence type="predicted"/>
<keyword evidence="5" id="KW-0812">Transmembrane</keyword>
<dbReference type="PANTHER" id="PTHR24421:SF63">
    <property type="entry name" value="SENSOR HISTIDINE KINASE DESK"/>
    <property type="match status" value="1"/>
</dbReference>
<evidence type="ECO:0000256" key="5">
    <source>
        <dbReference type="SAM" id="Phobius"/>
    </source>
</evidence>